<dbReference type="Pfam" id="PF11213">
    <property type="entry name" value="DUF3006"/>
    <property type="match status" value="1"/>
</dbReference>
<dbReference type="EMBL" id="DXGE01000019">
    <property type="protein sequence ID" value="HIW85768.1"/>
    <property type="molecule type" value="Genomic_DNA"/>
</dbReference>
<comment type="caution">
    <text evidence="1">The sequence shown here is derived from an EMBL/GenBank/DDBJ whole genome shotgun (WGS) entry which is preliminary data.</text>
</comment>
<reference evidence="1" key="2">
    <citation type="submission" date="2021-04" db="EMBL/GenBank/DDBJ databases">
        <authorList>
            <person name="Gilroy R."/>
        </authorList>
    </citation>
    <scope>NUCLEOTIDE SEQUENCE</scope>
    <source>
        <strain evidence="1">421</strain>
    </source>
</reference>
<protein>
    <submittedName>
        <fullName evidence="1">DUF3006 domain-containing protein</fullName>
    </submittedName>
</protein>
<evidence type="ECO:0000313" key="2">
    <source>
        <dbReference type="Proteomes" id="UP000824205"/>
    </source>
</evidence>
<name>A0A9D1UFT3_9FIRM</name>
<organism evidence="1 2">
    <name type="scientific">Candidatus Eubacterium faecipullorum</name>
    <dbReference type="NCBI Taxonomy" id="2838571"/>
    <lineage>
        <taxon>Bacteria</taxon>
        <taxon>Bacillati</taxon>
        <taxon>Bacillota</taxon>
        <taxon>Clostridia</taxon>
        <taxon>Eubacteriales</taxon>
        <taxon>Eubacteriaceae</taxon>
        <taxon>Eubacterium</taxon>
    </lineage>
</organism>
<gene>
    <name evidence="1" type="ORF">IAA48_04660</name>
</gene>
<proteinExistence type="predicted"/>
<dbReference type="InterPro" id="IPR021377">
    <property type="entry name" value="DUF3006"/>
</dbReference>
<dbReference type="AlphaFoldDB" id="A0A9D1UFT3"/>
<dbReference type="Proteomes" id="UP000824205">
    <property type="component" value="Unassembled WGS sequence"/>
</dbReference>
<evidence type="ECO:0000313" key="1">
    <source>
        <dbReference type="EMBL" id="HIW85768.1"/>
    </source>
</evidence>
<reference evidence="1" key="1">
    <citation type="journal article" date="2021" name="PeerJ">
        <title>Extensive microbial diversity within the chicken gut microbiome revealed by metagenomics and culture.</title>
        <authorList>
            <person name="Gilroy R."/>
            <person name="Ravi A."/>
            <person name="Getino M."/>
            <person name="Pursley I."/>
            <person name="Horton D.L."/>
            <person name="Alikhan N.F."/>
            <person name="Baker D."/>
            <person name="Gharbi K."/>
            <person name="Hall N."/>
            <person name="Watson M."/>
            <person name="Adriaenssens E.M."/>
            <person name="Foster-Nyarko E."/>
            <person name="Jarju S."/>
            <person name="Secka A."/>
            <person name="Antonio M."/>
            <person name="Oren A."/>
            <person name="Chaudhuri R.R."/>
            <person name="La Ragione R."/>
            <person name="Hildebrand F."/>
            <person name="Pallen M.J."/>
        </authorList>
    </citation>
    <scope>NUCLEOTIDE SEQUENCE</scope>
    <source>
        <strain evidence="1">421</strain>
    </source>
</reference>
<sequence>MRVIINRIEKDTAVLELENGKTVNAPVCLFENAAEGGVYHITADPSQARALKAQNEEKLKRLFGS</sequence>
<accession>A0A9D1UFT3</accession>